<evidence type="ECO:0000256" key="7">
    <source>
        <dbReference type="ARBA" id="ARBA00022692"/>
    </source>
</evidence>
<dbReference type="PANTHER" id="PTHR40255:SF1">
    <property type="entry name" value="PROTOPORPHYRINOGEN IX OXIDASE"/>
    <property type="match status" value="1"/>
</dbReference>
<evidence type="ECO:0000256" key="3">
    <source>
        <dbReference type="ARBA" id="ARBA00006501"/>
    </source>
</evidence>
<evidence type="ECO:0000313" key="15">
    <source>
        <dbReference type="EMBL" id="GGI49336.1"/>
    </source>
</evidence>
<dbReference type="EMBL" id="BMDO01000001">
    <property type="protein sequence ID" value="GGI49336.1"/>
    <property type="molecule type" value="Genomic_DNA"/>
</dbReference>
<reference evidence="15" key="1">
    <citation type="journal article" date="2014" name="Int. J. Syst. Evol. Microbiol.">
        <title>Complete genome sequence of Corynebacterium casei LMG S-19264T (=DSM 44701T), isolated from a smear-ripened cheese.</title>
        <authorList>
            <consortium name="US DOE Joint Genome Institute (JGI-PGF)"/>
            <person name="Walter F."/>
            <person name="Albersmeier A."/>
            <person name="Kalinowski J."/>
            <person name="Ruckert C."/>
        </authorList>
    </citation>
    <scope>NUCLEOTIDE SEQUENCE</scope>
    <source>
        <strain evidence="15">CCM 8711</strain>
    </source>
</reference>
<feature type="transmembrane region" description="Helical" evidence="14">
    <location>
        <begin position="149"/>
        <end position="170"/>
    </location>
</feature>
<evidence type="ECO:0000256" key="6">
    <source>
        <dbReference type="ARBA" id="ARBA00022617"/>
    </source>
</evidence>
<evidence type="ECO:0000256" key="4">
    <source>
        <dbReference type="ARBA" id="ARBA00017504"/>
    </source>
</evidence>
<proteinExistence type="inferred from homology"/>
<evidence type="ECO:0000256" key="5">
    <source>
        <dbReference type="ARBA" id="ARBA00022475"/>
    </source>
</evidence>
<dbReference type="Proteomes" id="UP000662074">
    <property type="component" value="Unassembled WGS sequence"/>
</dbReference>
<comment type="cofactor">
    <cofactor evidence="14">
        <name>heme b</name>
        <dbReference type="ChEBI" id="CHEBI:60344"/>
    </cofactor>
    <text evidence="14">Binds 1 heme b (iron(II)-protoporphyrin IX) group per subunit.</text>
</comment>
<organism evidence="15 16">
    <name type="scientific">Mucilaginibacter galii</name>
    <dbReference type="NCBI Taxonomy" id="2005073"/>
    <lineage>
        <taxon>Bacteria</taxon>
        <taxon>Pseudomonadati</taxon>
        <taxon>Bacteroidota</taxon>
        <taxon>Sphingobacteriia</taxon>
        <taxon>Sphingobacteriales</taxon>
        <taxon>Sphingobacteriaceae</taxon>
        <taxon>Mucilaginibacter</taxon>
    </lineage>
</organism>
<reference evidence="15" key="2">
    <citation type="submission" date="2020-09" db="EMBL/GenBank/DDBJ databases">
        <authorList>
            <person name="Sun Q."/>
            <person name="Sedlacek I."/>
        </authorList>
    </citation>
    <scope>NUCLEOTIDE SEQUENCE</scope>
    <source>
        <strain evidence="15">CCM 8711</strain>
    </source>
</reference>
<evidence type="ECO:0000256" key="13">
    <source>
        <dbReference type="ARBA" id="ARBA00048390"/>
    </source>
</evidence>
<evidence type="ECO:0000256" key="1">
    <source>
        <dbReference type="ARBA" id="ARBA00004651"/>
    </source>
</evidence>
<comment type="subcellular location">
    <subcellularLocation>
        <location evidence="1 14">Cell membrane</location>
        <topology evidence="1 14">Multi-pass membrane protein</topology>
    </subcellularLocation>
</comment>
<dbReference type="EC" id="1.3.99.-" evidence="14"/>
<keyword evidence="7 14" id="KW-0812">Transmembrane</keyword>
<keyword evidence="10 14" id="KW-0560">Oxidoreductase</keyword>
<evidence type="ECO:0000256" key="9">
    <source>
        <dbReference type="ARBA" id="ARBA00022989"/>
    </source>
</evidence>
<dbReference type="GO" id="GO:0070818">
    <property type="term" value="F:protoporphyrinogen oxidase activity"/>
    <property type="evidence" value="ECO:0007669"/>
    <property type="project" value="UniProtKB-UniRule"/>
</dbReference>
<comment type="caution">
    <text evidence="15">The sequence shown here is derived from an EMBL/GenBank/DDBJ whole genome shotgun (WGS) entry which is preliminary data.</text>
</comment>
<dbReference type="HAMAP" id="MF_02239">
    <property type="entry name" value="HemJ"/>
    <property type="match status" value="1"/>
</dbReference>
<evidence type="ECO:0000256" key="11">
    <source>
        <dbReference type="ARBA" id="ARBA00023004"/>
    </source>
</evidence>
<accession>A0A917J6C9</accession>
<feature type="transmembrane region" description="Helical" evidence="14">
    <location>
        <begin position="6"/>
        <end position="28"/>
    </location>
</feature>
<keyword evidence="11 14" id="KW-0408">Iron</keyword>
<keyword evidence="6 14" id="KW-0349">Heme</keyword>
<dbReference type="PANTHER" id="PTHR40255">
    <property type="entry name" value="UPF0093 MEMBRANE PROTEIN SLR1790"/>
    <property type="match status" value="1"/>
</dbReference>
<keyword evidence="12 14" id="KW-0472">Membrane</keyword>
<dbReference type="GO" id="GO:0005886">
    <property type="term" value="C:plasma membrane"/>
    <property type="evidence" value="ECO:0007669"/>
    <property type="project" value="UniProtKB-SubCell"/>
</dbReference>
<dbReference type="RefSeq" id="WP_188413559.1">
    <property type="nucleotide sequence ID" value="NZ_BMDO01000001.1"/>
</dbReference>
<evidence type="ECO:0000256" key="12">
    <source>
        <dbReference type="ARBA" id="ARBA00023136"/>
    </source>
</evidence>
<dbReference type="GO" id="GO:0006782">
    <property type="term" value="P:protoporphyrinogen IX biosynthetic process"/>
    <property type="evidence" value="ECO:0007669"/>
    <property type="project" value="UniProtKB-UniRule"/>
</dbReference>
<protein>
    <recommendedName>
        <fullName evidence="4 14">Protoporphyrinogen IX oxidase</fullName>
        <shortName evidence="14">PPO</shortName>
        <ecNumber evidence="14">1.3.99.-</ecNumber>
    </recommendedName>
</protein>
<evidence type="ECO:0000256" key="8">
    <source>
        <dbReference type="ARBA" id="ARBA00022723"/>
    </source>
</evidence>
<evidence type="ECO:0000256" key="14">
    <source>
        <dbReference type="HAMAP-Rule" id="MF_02239"/>
    </source>
</evidence>
<evidence type="ECO:0000256" key="2">
    <source>
        <dbReference type="ARBA" id="ARBA00005073"/>
    </source>
</evidence>
<evidence type="ECO:0000256" key="10">
    <source>
        <dbReference type="ARBA" id="ARBA00023002"/>
    </source>
</evidence>
<feature type="binding site" description="axial binding residue" evidence="14">
    <location>
        <position position="90"/>
    </location>
    <ligand>
        <name>heme</name>
        <dbReference type="ChEBI" id="CHEBI:30413"/>
    </ligand>
    <ligandPart>
        <name>Fe</name>
        <dbReference type="ChEBI" id="CHEBI:18248"/>
    </ligandPart>
</feature>
<keyword evidence="5 14" id="KW-1003">Cell membrane</keyword>
<feature type="transmembrane region" description="Helical" evidence="14">
    <location>
        <begin position="58"/>
        <end position="81"/>
    </location>
</feature>
<feature type="transmembrane region" description="Helical" evidence="14">
    <location>
        <begin position="125"/>
        <end position="143"/>
    </location>
</feature>
<keyword evidence="8 14" id="KW-0479">Metal-binding</keyword>
<dbReference type="Pfam" id="PF03653">
    <property type="entry name" value="UPF0093"/>
    <property type="match status" value="1"/>
</dbReference>
<comment type="subunit">
    <text evidence="14">Homodimer.</text>
</comment>
<name>A0A917J6C9_9SPHI</name>
<keyword evidence="9 14" id="KW-1133">Transmembrane helix</keyword>
<gene>
    <name evidence="15" type="ORF">GCM10011425_05480</name>
</gene>
<comment type="pathway">
    <text evidence="2 14">Porphyrin-containing compound metabolism; protoporphyrin-IX biosynthesis; protoporphyrin-IX from protoporphyrinogen-IX: step 1/1.</text>
</comment>
<feature type="binding site" description="axial binding residue" evidence="14">
    <location>
        <position position="9"/>
    </location>
    <ligand>
        <name>heme</name>
        <dbReference type="ChEBI" id="CHEBI:30413"/>
    </ligand>
    <ligandPart>
        <name>Fe</name>
        <dbReference type="ChEBI" id="CHEBI:18248"/>
    </ligandPart>
</feature>
<comment type="similarity">
    <text evidence="3 14">Belongs to the HemJ family.</text>
</comment>
<keyword evidence="16" id="KW-1185">Reference proteome</keyword>
<sequence length="285" mass="33442">MYFYIKAIHIIFVVSWMAGLFYGVRLFIYHTEAQDKPDPDKRILTAEYERIERRLWQIIATPAMILTLIAGITMVVLQPYLMHENWLVVKLCFVVGLVAYHLKCQGIMDDMRKGIFKWTSFQLRLWNEVATIFLFAIVFLAVLKSAVDWIYGMIGLIAFAMIIMSAVKIYKNYRVKASQGALKKTILIVKDKIEHAVKHYTAEELWVSWFGAYDIDPKHLSYHICVMTDKTRDELQADLALMQKLRSMLDELHYPPEVLNSIFIGFASQETVDREYKGNWYHYFK</sequence>
<dbReference type="InterPro" id="IPR005265">
    <property type="entry name" value="HemJ-like"/>
</dbReference>
<comment type="catalytic activity">
    <reaction evidence="13 14">
        <text>protoporphyrinogen IX + 3 A = protoporphyrin IX + 3 AH2</text>
        <dbReference type="Rhea" id="RHEA:62000"/>
        <dbReference type="ChEBI" id="CHEBI:13193"/>
        <dbReference type="ChEBI" id="CHEBI:17499"/>
        <dbReference type="ChEBI" id="CHEBI:57306"/>
        <dbReference type="ChEBI" id="CHEBI:57307"/>
    </reaction>
</comment>
<evidence type="ECO:0000313" key="16">
    <source>
        <dbReference type="Proteomes" id="UP000662074"/>
    </source>
</evidence>
<dbReference type="AlphaFoldDB" id="A0A917J6C9"/>
<dbReference type="GO" id="GO:0046872">
    <property type="term" value="F:metal ion binding"/>
    <property type="evidence" value="ECO:0007669"/>
    <property type="project" value="UniProtKB-KW"/>
</dbReference>
<comment type="function">
    <text evidence="14">Catalyzes the oxidation of protoporphyrinogen IX to protoporphyrin IX.</text>
</comment>
<feature type="transmembrane region" description="Helical" evidence="14">
    <location>
        <begin position="87"/>
        <end position="104"/>
    </location>
</feature>